<dbReference type="InterPro" id="IPR025646">
    <property type="entry name" value="DUF4350"/>
</dbReference>
<proteinExistence type="predicted"/>
<keyword evidence="4" id="KW-1185">Reference proteome</keyword>
<name>A0ABP5G798_9MICO</name>
<dbReference type="Pfam" id="PF14258">
    <property type="entry name" value="DUF4350"/>
    <property type="match status" value="1"/>
</dbReference>
<keyword evidence="1" id="KW-1133">Transmembrane helix</keyword>
<feature type="transmembrane region" description="Helical" evidence="1">
    <location>
        <begin position="262"/>
        <end position="280"/>
    </location>
</feature>
<keyword evidence="1" id="KW-0812">Transmembrane</keyword>
<keyword evidence="1" id="KW-0472">Membrane</keyword>
<dbReference type="Proteomes" id="UP001501196">
    <property type="component" value="Unassembled WGS sequence"/>
</dbReference>
<evidence type="ECO:0000313" key="3">
    <source>
        <dbReference type="EMBL" id="GAA2040568.1"/>
    </source>
</evidence>
<evidence type="ECO:0000256" key="1">
    <source>
        <dbReference type="SAM" id="Phobius"/>
    </source>
</evidence>
<feature type="transmembrane region" description="Helical" evidence="1">
    <location>
        <begin position="24"/>
        <end position="42"/>
    </location>
</feature>
<evidence type="ECO:0000259" key="2">
    <source>
        <dbReference type="Pfam" id="PF14258"/>
    </source>
</evidence>
<evidence type="ECO:0000313" key="4">
    <source>
        <dbReference type="Proteomes" id="UP001501196"/>
    </source>
</evidence>
<organism evidence="3 4">
    <name type="scientific">Agromyces tropicus</name>
    <dbReference type="NCBI Taxonomy" id="555371"/>
    <lineage>
        <taxon>Bacteria</taxon>
        <taxon>Bacillati</taxon>
        <taxon>Actinomycetota</taxon>
        <taxon>Actinomycetes</taxon>
        <taxon>Micrococcales</taxon>
        <taxon>Microbacteriaceae</taxon>
        <taxon>Agromyces</taxon>
    </lineage>
</organism>
<feature type="domain" description="DUF4350" evidence="2">
    <location>
        <begin position="56"/>
        <end position="231"/>
    </location>
</feature>
<gene>
    <name evidence="3" type="ORF">GCM10009819_27650</name>
</gene>
<sequence>MTATATPAEAVTPRLRTALRRRRTWIAIVLVLLGGAALLVVLQGTVRAPGAPLAADNAAPVGAQALARVLAAQGVEVEQVRSLDAARDAARDGATVFLHDDLGVLDRDGLRGLAADADLIVVARPDFAALEVLAPGVRLAGLADGAPGAASCELPAAERAGALSDGQRALAVDDDAEAARFTGCFPAGDAFAVVSGTSPQGADVVLVGATTPFANATIDEAGNAALAIGLLGSRDRVAWYLPGPGDADAADAPTLGELMPGWTTPVLVLLVVVTVVAGIWRGRRFGPLVVEDLPVHVPASETGEGRARLYARGSARLRALDQLRIAAIRRLAVALRLPRSADVDAVVAGVANATGRAAADVRALLVDEEPRGDADLVRLARAVDDLERAVHETMLPDPGLDTTDPTGRRP</sequence>
<comment type="caution">
    <text evidence="3">The sequence shown here is derived from an EMBL/GenBank/DDBJ whole genome shotgun (WGS) entry which is preliminary data.</text>
</comment>
<reference evidence="4" key="1">
    <citation type="journal article" date="2019" name="Int. J. Syst. Evol. Microbiol.">
        <title>The Global Catalogue of Microorganisms (GCM) 10K type strain sequencing project: providing services to taxonomists for standard genome sequencing and annotation.</title>
        <authorList>
            <consortium name="The Broad Institute Genomics Platform"/>
            <consortium name="The Broad Institute Genome Sequencing Center for Infectious Disease"/>
            <person name="Wu L."/>
            <person name="Ma J."/>
        </authorList>
    </citation>
    <scope>NUCLEOTIDE SEQUENCE [LARGE SCALE GENOMIC DNA]</scope>
    <source>
        <strain evidence="4">JCM 15672</strain>
    </source>
</reference>
<protein>
    <submittedName>
        <fullName evidence="3">DUF4350 domain-containing protein</fullName>
    </submittedName>
</protein>
<accession>A0ABP5G798</accession>
<dbReference type="RefSeq" id="WP_344375480.1">
    <property type="nucleotide sequence ID" value="NZ_BAAAPW010000004.1"/>
</dbReference>
<dbReference type="EMBL" id="BAAAPW010000004">
    <property type="protein sequence ID" value="GAA2040568.1"/>
    <property type="molecule type" value="Genomic_DNA"/>
</dbReference>